<sequence length="57" mass="6828">MNIIYISGVLDNERIHKKEDILPGILKMAFSRQQRYRNKCRFEPNRSIKTKTSNIYV</sequence>
<reference evidence="1" key="1">
    <citation type="submission" date="2024-03" db="EMBL/GenBank/DDBJ databases">
        <title>Complete genome sequence of Sulfurisphaera javensis strain KD-1.</title>
        <authorList>
            <person name="Sakai H."/>
            <person name="Nur N."/>
            <person name="Suwanto A."/>
            <person name="Kurosawa N."/>
        </authorList>
    </citation>
    <scope>NUCLEOTIDE SEQUENCE</scope>
    <source>
        <strain evidence="1">KD-1</strain>
    </source>
</reference>
<accession>A0AAT9GVE7</accession>
<dbReference type="EMBL" id="AP031322">
    <property type="protein sequence ID" value="BFH74800.1"/>
    <property type="molecule type" value="Genomic_DNA"/>
</dbReference>
<organism evidence="1">
    <name type="scientific">Sulfurisphaera javensis</name>
    <dbReference type="NCBI Taxonomy" id="2049879"/>
    <lineage>
        <taxon>Archaea</taxon>
        <taxon>Thermoproteota</taxon>
        <taxon>Thermoprotei</taxon>
        <taxon>Sulfolobales</taxon>
        <taxon>Sulfolobaceae</taxon>
        <taxon>Sulfurisphaera</taxon>
    </lineage>
</organism>
<name>A0AAT9GVE7_9CREN</name>
<evidence type="ECO:0008006" key="2">
    <source>
        <dbReference type="Google" id="ProtNLM"/>
    </source>
</evidence>
<evidence type="ECO:0000313" key="1">
    <source>
        <dbReference type="EMBL" id="BFH74800.1"/>
    </source>
</evidence>
<dbReference type="AlphaFoldDB" id="A0AAT9GVE7"/>
<protein>
    <recommendedName>
        <fullName evidence="2">Transposase</fullName>
    </recommendedName>
</protein>
<proteinExistence type="predicted"/>
<gene>
    <name evidence="1" type="ORF">SJAV_27440</name>
</gene>
<dbReference type="KEGG" id="sjv:SJAV_27440"/>